<sequence length="329" mass="37163">MTAVKREDVMFFLSLFKDVEHESYALLRDAGIPNDVFNATYTHLPENTIKNLIARLGEQTCKEDFAVNVWLACKQAYVPRFLQQVAACLQSTNPTVKQAIDTFGELLPLASSGGKVSLQQAGGKSWLVREKAFSDEAWFMYAEWFSVIFLNELLASLIGDEWQAKEIGIQHHDATDFQFLPQLRDVQFYTTRPVTAILLPDDVLNQPAQLKESSEGCDLGDAIPSSFLAVFKLVISPYLSTGKLPIKWAAQILNLNVRTIQRRLDIEGVTYSDVIEQMVLEHALTMLKTSSHPITAIAIKLGYSDSAHFTRAFKRQMKMTPSQYRKLHR</sequence>
<accession>A0A178K414</accession>
<reference evidence="5 6" key="1">
    <citation type="submission" date="2016-03" db="EMBL/GenBank/DDBJ databases">
        <title>Photobacterium proteolyticum sp. nov. a protease producing bacterium isolated from ocean sediments of Laizhou Bay.</title>
        <authorList>
            <person name="Li Y."/>
        </authorList>
    </citation>
    <scope>NUCLEOTIDE SEQUENCE [LARGE SCALE GENOMIC DNA]</scope>
    <source>
        <strain evidence="5 6">R-40508</strain>
    </source>
</reference>
<dbReference type="InterPro" id="IPR032687">
    <property type="entry name" value="AraC-type_N"/>
</dbReference>
<keyword evidence="1" id="KW-0805">Transcription regulation</keyword>
<dbReference type="EMBL" id="LVHF01000033">
    <property type="protein sequence ID" value="OAN11695.1"/>
    <property type="molecule type" value="Genomic_DNA"/>
</dbReference>
<dbReference type="Pfam" id="PF12833">
    <property type="entry name" value="HTH_18"/>
    <property type="match status" value="1"/>
</dbReference>
<organism evidence="5 6">
    <name type="scientific">Photobacterium jeanii</name>
    <dbReference type="NCBI Taxonomy" id="858640"/>
    <lineage>
        <taxon>Bacteria</taxon>
        <taxon>Pseudomonadati</taxon>
        <taxon>Pseudomonadota</taxon>
        <taxon>Gammaproteobacteria</taxon>
        <taxon>Vibrionales</taxon>
        <taxon>Vibrionaceae</taxon>
        <taxon>Photobacterium</taxon>
    </lineage>
</organism>
<evidence type="ECO:0000313" key="5">
    <source>
        <dbReference type="EMBL" id="OAN11695.1"/>
    </source>
</evidence>
<dbReference type="InterPro" id="IPR020449">
    <property type="entry name" value="Tscrpt_reg_AraC-type_HTH"/>
</dbReference>
<gene>
    <name evidence="5" type="ORF">A3K86_19495</name>
</gene>
<dbReference type="OrthoDB" id="6396588at2"/>
<dbReference type="Proteomes" id="UP000078503">
    <property type="component" value="Unassembled WGS sequence"/>
</dbReference>
<comment type="caution">
    <text evidence="5">The sequence shown here is derived from an EMBL/GenBank/DDBJ whole genome shotgun (WGS) entry which is preliminary data.</text>
</comment>
<keyword evidence="2" id="KW-0238">DNA-binding</keyword>
<dbReference type="InterPro" id="IPR018060">
    <property type="entry name" value="HTH_AraC"/>
</dbReference>
<dbReference type="GO" id="GO:0005829">
    <property type="term" value="C:cytosol"/>
    <property type="evidence" value="ECO:0007669"/>
    <property type="project" value="TreeGrafter"/>
</dbReference>
<evidence type="ECO:0000313" key="6">
    <source>
        <dbReference type="Proteomes" id="UP000078503"/>
    </source>
</evidence>
<feature type="domain" description="HTH araC/xylS-type" evidence="4">
    <location>
        <begin position="229"/>
        <end position="327"/>
    </location>
</feature>
<dbReference type="STRING" id="858640.A3K86_19495"/>
<proteinExistence type="predicted"/>
<dbReference type="Pfam" id="PF12625">
    <property type="entry name" value="Arabinose_bd"/>
    <property type="match status" value="1"/>
</dbReference>
<name>A0A178K414_9GAMM</name>
<dbReference type="SUPFAM" id="SSF46689">
    <property type="entry name" value="Homeodomain-like"/>
    <property type="match status" value="1"/>
</dbReference>
<keyword evidence="3" id="KW-0804">Transcription</keyword>
<dbReference type="SMART" id="SM00342">
    <property type="entry name" value="HTH_ARAC"/>
    <property type="match status" value="1"/>
</dbReference>
<dbReference type="PANTHER" id="PTHR47894">
    <property type="entry name" value="HTH-TYPE TRANSCRIPTIONAL REGULATOR GADX"/>
    <property type="match status" value="1"/>
</dbReference>
<dbReference type="GO" id="GO:0003700">
    <property type="term" value="F:DNA-binding transcription factor activity"/>
    <property type="evidence" value="ECO:0007669"/>
    <property type="project" value="InterPro"/>
</dbReference>
<dbReference type="GO" id="GO:0000976">
    <property type="term" value="F:transcription cis-regulatory region binding"/>
    <property type="evidence" value="ECO:0007669"/>
    <property type="project" value="TreeGrafter"/>
</dbReference>
<protein>
    <submittedName>
        <fullName evidence="5">AraC family transcriptional regulator</fullName>
    </submittedName>
</protein>
<dbReference type="InterPro" id="IPR009057">
    <property type="entry name" value="Homeodomain-like_sf"/>
</dbReference>
<dbReference type="PRINTS" id="PR00032">
    <property type="entry name" value="HTHARAC"/>
</dbReference>
<evidence type="ECO:0000256" key="2">
    <source>
        <dbReference type="ARBA" id="ARBA00023125"/>
    </source>
</evidence>
<keyword evidence="6" id="KW-1185">Reference proteome</keyword>
<evidence type="ECO:0000256" key="1">
    <source>
        <dbReference type="ARBA" id="ARBA00023015"/>
    </source>
</evidence>
<dbReference type="PANTHER" id="PTHR47894:SF4">
    <property type="entry name" value="HTH-TYPE TRANSCRIPTIONAL REGULATOR GADX"/>
    <property type="match status" value="1"/>
</dbReference>
<evidence type="ECO:0000259" key="4">
    <source>
        <dbReference type="PROSITE" id="PS01124"/>
    </source>
</evidence>
<dbReference type="AlphaFoldDB" id="A0A178K414"/>
<evidence type="ECO:0000256" key="3">
    <source>
        <dbReference type="ARBA" id="ARBA00023163"/>
    </source>
</evidence>
<dbReference type="Gene3D" id="1.10.10.60">
    <property type="entry name" value="Homeodomain-like"/>
    <property type="match status" value="1"/>
</dbReference>
<dbReference type="PROSITE" id="PS01124">
    <property type="entry name" value="HTH_ARAC_FAMILY_2"/>
    <property type="match status" value="1"/>
</dbReference>